<dbReference type="Pfam" id="PF17836">
    <property type="entry name" value="PglD_N"/>
    <property type="match status" value="1"/>
</dbReference>
<feature type="binding site" evidence="2">
    <location>
        <position position="66"/>
    </location>
    <ligand>
        <name>substrate</name>
    </ligand>
</feature>
<dbReference type="CDD" id="cd03360">
    <property type="entry name" value="LbH_AT_putative"/>
    <property type="match status" value="1"/>
</dbReference>
<dbReference type="Gene3D" id="3.40.50.20">
    <property type="match status" value="1"/>
</dbReference>
<evidence type="ECO:0000256" key="2">
    <source>
        <dbReference type="PIRSR" id="PIRSR620019-2"/>
    </source>
</evidence>
<dbReference type="GO" id="GO:0016740">
    <property type="term" value="F:transferase activity"/>
    <property type="evidence" value="ECO:0007669"/>
    <property type="project" value="UniProtKB-KW"/>
</dbReference>
<dbReference type="Pfam" id="PF00132">
    <property type="entry name" value="Hexapep"/>
    <property type="match status" value="2"/>
</dbReference>
<dbReference type="SUPFAM" id="SSF51161">
    <property type="entry name" value="Trimeric LpxA-like enzymes"/>
    <property type="match status" value="1"/>
</dbReference>
<protein>
    <submittedName>
        <fullName evidence="4">Acetyltransferase</fullName>
    </submittedName>
</protein>
<keyword evidence="4" id="KW-0808">Transferase</keyword>
<sequence length="212" mass="23122">MLIIGAKGHAREILDILEKQNKAEEIYFYDDISIDIPYFLFNKYPIIRNSEDINNIKDKEFLLGIGNPHLRKIMAEKFKSLGWKLVSVISDSSIISNNEVILGDGLNIMNNVFISCEVRIGEGALINQRASIHHNSVIGNYCEISPGACITGNVQIGNFTSIGAGAIIIPRVIIGDNCVIGAGSVVTKNIPDNSVAVGVPAKVIKEVEPFNE</sequence>
<dbReference type="PANTHER" id="PTHR43300">
    <property type="entry name" value="ACETYLTRANSFERASE"/>
    <property type="match status" value="1"/>
</dbReference>
<reference evidence="4" key="1">
    <citation type="journal article" date="2020" name="mSystems">
        <title>Genome- and Community-Level Interaction Insights into Carbon Utilization and Element Cycling Functions of Hydrothermarchaeota in Hydrothermal Sediment.</title>
        <authorList>
            <person name="Zhou Z."/>
            <person name="Liu Y."/>
            <person name="Xu W."/>
            <person name="Pan J."/>
            <person name="Luo Z.H."/>
            <person name="Li M."/>
        </authorList>
    </citation>
    <scope>NUCLEOTIDE SEQUENCE [LARGE SCALE GENOMIC DNA]</scope>
    <source>
        <strain evidence="4">SpSt-479</strain>
    </source>
</reference>
<dbReference type="AlphaFoldDB" id="A0A7V3E6S9"/>
<name>A0A7V3E6S9_9BACT</name>
<dbReference type="NCBIfam" id="TIGR03570">
    <property type="entry name" value="NeuD_NnaD"/>
    <property type="match status" value="1"/>
</dbReference>
<evidence type="ECO:0000313" key="4">
    <source>
        <dbReference type="EMBL" id="HFI90484.1"/>
    </source>
</evidence>
<dbReference type="EMBL" id="DSUJ01000008">
    <property type="protein sequence ID" value="HFI90484.1"/>
    <property type="molecule type" value="Genomic_DNA"/>
</dbReference>
<accession>A0A7V3E6S9</accession>
<evidence type="ECO:0000256" key="1">
    <source>
        <dbReference type="ARBA" id="ARBA00007274"/>
    </source>
</evidence>
<proteinExistence type="inferred from homology"/>
<dbReference type="InterPro" id="IPR011004">
    <property type="entry name" value="Trimer_LpxA-like_sf"/>
</dbReference>
<dbReference type="InterPro" id="IPR001451">
    <property type="entry name" value="Hexapep"/>
</dbReference>
<organism evidence="4">
    <name type="scientific">Ignavibacterium album</name>
    <dbReference type="NCBI Taxonomy" id="591197"/>
    <lineage>
        <taxon>Bacteria</taxon>
        <taxon>Pseudomonadati</taxon>
        <taxon>Ignavibacteriota</taxon>
        <taxon>Ignavibacteria</taxon>
        <taxon>Ignavibacteriales</taxon>
        <taxon>Ignavibacteriaceae</taxon>
        <taxon>Ignavibacterium</taxon>
    </lineage>
</organism>
<evidence type="ECO:0000259" key="3">
    <source>
        <dbReference type="Pfam" id="PF17836"/>
    </source>
</evidence>
<comment type="similarity">
    <text evidence="1">Belongs to the transferase hexapeptide repeat family.</text>
</comment>
<dbReference type="InterPro" id="IPR020019">
    <property type="entry name" value="AcTrfase_PglD-like"/>
</dbReference>
<feature type="domain" description="PglD N-terminal" evidence="3">
    <location>
        <begin position="2"/>
        <end position="78"/>
    </location>
</feature>
<gene>
    <name evidence="4" type="ORF">ENS31_03010</name>
</gene>
<comment type="caution">
    <text evidence="4">The sequence shown here is derived from an EMBL/GenBank/DDBJ whole genome shotgun (WGS) entry which is preliminary data.</text>
</comment>
<dbReference type="InterPro" id="IPR041561">
    <property type="entry name" value="PglD_N"/>
</dbReference>
<dbReference type="InterPro" id="IPR050179">
    <property type="entry name" value="Trans_hexapeptide_repeat"/>
</dbReference>
<dbReference type="Gene3D" id="2.160.10.10">
    <property type="entry name" value="Hexapeptide repeat proteins"/>
    <property type="match status" value="1"/>
</dbReference>